<gene>
    <name evidence="4" type="ORF">FSW04_11085</name>
</gene>
<dbReference type="SUPFAM" id="SSF51182">
    <property type="entry name" value="RmlC-like cupins"/>
    <property type="match status" value="1"/>
</dbReference>
<evidence type="ECO:0000256" key="2">
    <source>
        <dbReference type="SAM" id="MobiDB-lite"/>
    </source>
</evidence>
<proteinExistence type="predicted"/>
<dbReference type="Gene3D" id="2.60.120.10">
    <property type="entry name" value="Jelly Rolls"/>
    <property type="match status" value="1"/>
</dbReference>
<dbReference type="InterPro" id="IPR014710">
    <property type="entry name" value="RmlC-like_jellyroll"/>
</dbReference>
<protein>
    <submittedName>
        <fullName evidence="4">Cupin domain-containing protein</fullName>
    </submittedName>
</protein>
<evidence type="ECO:0000259" key="3">
    <source>
        <dbReference type="Pfam" id="PF07883"/>
    </source>
</evidence>
<keyword evidence="5" id="KW-1185">Reference proteome</keyword>
<feature type="domain" description="Cupin type-2" evidence="3">
    <location>
        <begin position="35"/>
        <end position="101"/>
    </location>
</feature>
<dbReference type="RefSeq" id="WP_146919211.1">
    <property type="nucleotide sequence ID" value="NZ_CP042430.1"/>
</dbReference>
<dbReference type="OrthoDB" id="5243884at2"/>
<organism evidence="4 5">
    <name type="scientific">Baekduia soli</name>
    <dbReference type="NCBI Taxonomy" id="496014"/>
    <lineage>
        <taxon>Bacteria</taxon>
        <taxon>Bacillati</taxon>
        <taxon>Actinomycetota</taxon>
        <taxon>Thermoleophilia</taxon>
        <taxon>Solirubrobacterales</taxon>
        <taxon>Baekduiaceae</taxon>
        <taxon>Baekduia</taxon>
    </lineage>
</organism>
<dbReference type="InterPro" id="IPR051610">
    <property type="entry name" value="GPI/OXD"/>
</dbReference>
<dbReference type="PANTHER" id="PTHR35848:SF9">
    <property type="entry name" value="SLL1358 PROTEIN"/>
    <property type="match status" value="1"/>
</dbReference>
<evidence type="ECO:0000313" key="5">
    <source>
        <dbReference type="Proteomes" id="UP000321805"/>
    </source>
</evidence>
<dbReference type="InterPro" id="IPR013096">
    <property type="entry name" value="Cupin_2"/>
</dbReference>
<name>A0A5B8U5E1_9ACTN</name>
<dbReference type="PANTHER" id="PTHR35848">
    <property type="entry name" value="OXALATE-BINDING PROTEIN"/>
    <property type="match status" value="1"/>
</dbReference>
<evidence type="ECO:0000256" key="1">
    <source>
        <dbReference type="ARBA" id="ARBA00022723"/>
    </source>
</evidence>
<reference evidence="4 5" key="1">
    <citation type="journal article" date="2018" name="J. Microbiol.">
        <title>Baekduia soli gen. nov., sp. nov., a novel bacterium isolated from the soil of Baekdu Mountain and proposal of a novel family name, Baekduiaceae fam. nov.</title>
        <authorList>
            <person name="An D.S."/>
            <person name="Siddiqi M.Z."/>
            <person name="Kim K.H."/>
            <person name="Yu H.S."/>
            <person name="Im W.T."/>
        </authorList>
    </citation>
    <scope>NUCLEOTIDE SEQUENCE [LARGE SCALE GENOMIC DNA]</scope>
    <source>
        <strain evidence="4 5">BR7-21</strain>
    </source>
</reference>
<evidence type="ECO:0000313" key="4">
    <source>
        <dbReference type="EMBL" id="QEC48058.1"/>
    </source>
</evidence>
<dbReference type="AlphaFoldDB" id="A0A5B8U5E1"/>
<keyword evidence="1" id="KW-0479">Metal-binding</keyword>
<accession>A0A5B8U5E1</accession>
<dbReference type="GO" id="GO:0046872">
    <property type="term" value="F:metal ion binding"/>
    <property type="evidence" value="ECO:0007669"/>
    <property type="project" value="UniProtKB-KW"/>
</dbReference>
<dbReference type="KEGG" id="bsol:FSW04_11085"/>
<sequence length="143" mass="15794">MDDRLSRTQLDPDPADRFVSLRRALGITSFGMNQMVLRPGERGRIHDHEHQEEVYLVLEGTLTLGVAGEEVDLGPGEVARVPPGVRRQVSNRHRTRVVLIALGGHGEHQGRDASAFTTWDDPTPVPPLELPLPDDLPDSELTP</sequence>
<dbReference type="Pfam" id="PF07883">
    <property type="entry name" value="Cupin_2"/>
    <property type="match status" value="1"/>
</dbReference>
<dbReference type="EMBL" id="CP042430">
    <property type="protein sequence ID" value="QEC48058.1"/>
    <property type="molecule type" value="Genomic_DNA"/>
</dbReference>
<dbReference type="InterPro" id="IPR011051">
    <property type="entry name" value="RmlC_Cupin_sf"/>
</dbReference>
<feature type="region of interest" description="Disordered" evidence="2">
    <location>
        <begin position="102"/>
        <end position="143"/>
    </location>
</feature>
<dbReference type="Proteomes" id="UP000321805">
    <property type="component" value="Chromosome"/>
</dbReference>